<feature type="compositionally biased region" description="Polar residues" evidence="1">
    <location>
        <begin position="146"/>
        <end position="157"/>
    </location>
</feature>
<name>A0A5B0QKP8_PUCGR</name>
<sequence>MKRRCSSSGEPRGTRPSKRLRSKSHSEPRQKQSQPIDSAAKAPAENQDEDQAPAEAQEGAEANDNQALEEAVDKRITQGIRRYERDDHFERDIWDTLMQLAHQQSQNLSRSLVHWGRKGGLRDTRTSKSSANKDPKPSNPAPENLAANTDESQNLTYDPTATSFTLWPLPTQACPIPEWTLNEELCSLVTRIKRERSRNEGTDSPPIDHELEDEKAQSLADQNQKTLMQLLNDLYEFHPPHTSSIPIYTRGKTYRKLDKAAKNKSKTDQSTDPKNEKEVDFGLNWEFVLGVASSSTFDIKESVLQRARERLTEMYRVTSEPANGQATDDPLQTSQAVSDPIQHLQRYREMKPLALSSDESSYHSC</sequence>
<feature type="region of interest" description="Disordered" evidence="1">
    <location>
        <begin position="318"/>
        <end position="340"/>
    </location>
</feature>
<feature type="compositionally biased region" description="Basic and acidic residues" evidence="1">
    <location>
        <begin position="197"/>
        <end position="216"/>
    </location>
</feature>
<organism evidence="2 3">
    <name type="scientific">Puccinia graminis f. sp. tritici</name>
    <dbReference type="NCBI Taxonomy" id="56615"/>
    <lineage>
        <taxon>Eukaryota</taxon>
        <taxon>Fungi</taxon>
        <taxon>Dikarya</taxon>
        <taxon>Basidiomycota</taxon>
        <taxon>Pucciniomycotina</taxon>
        <taxon>Pucciniomycetes</taxon>
        <taxon>Pucciniales</taxon>
        <taxon>Pucciniaceae</taxon>
        <taxon>Puccinia</taxon>
    </lineage>
</organism>
<dbReference type="AlphaFoldDB" id="A0A5B0QKP8"/>
<feature type="compositionally biased region" description="Polar residues" evidence="1">
    <location>
        <begin position="320"/>
        <end position="337"/>
    </location>
</feature>
<evidence type="ECO:0000313" key="3">
    <source>
        <dbReference type="Proteomes" id="UP000325313"/>
    </source>
</evidence>
<feature type="region of interest" description="Disordered" evidence="1">
    <location>
        <begin position="195"/>
        <end position="220"/>
    </location>
</feature>
<accession>A0A5B0QKP8</accession>
<feature type="compositionally biased region" description="Basic and acidic residues" evidence="1">
    <location>
        <begin position="120"/>
        <end position="136"/>
    </location>
</feature>
<evidence type="ECO:0000256" key="1">
    <source>
        <dbReference type="SAM" id="MobiDB-lite"/>
    </source>
</evidence>
<reference evidence="2 3" key="1">
    <citation type="submission" date="2019-05" db="EMBL/GenBank/DDBJ databases">
        <title>Emergence of the Ug99 lineage of the wheat stem rust pathogen through somatic hybridization.</title>
        <authorList>
            <person name="Li F."/>
            <person name="Upadhyaya N.M."/>
            <person name="Sperschneider J."/>
            <person name="Matny O."/>
            <person name="Nguyen-Phuc H."/>
            <person name="Mago R."/>
            <person name="Raley C."/>
            <person name="Miller M.E."/>
            <person name="Silverstein K.A.T."/>
            <person name="Henningsen E."/>
            <person name="Hirsch C.D."/>
            <person name="Visser B."/>
            <person name="Pretorius Z.A."/>
            <person name="Steffenson B.J."/>
            <person name="Schwessinger B."/>
            <person name="Dodds P.N."/>
            <person name="Figueroa M."/>
        </authorList>
    </citation>
    <scope>NUCLEOTIDE SEQUENCE [LARGE SCALE GENOMIC DNA]</scope>
    <source>
        <strain evidence="2 3">Ug99</strain>
    </source>
</reference>
<proteinExistence type="predicted"/>
<evidence type="ECO:0000313" key="2">
    <source>
        <dbReference type="EMBL" id="KAA1113673.1"/>
    </source>
</evidence>
<feature type="region of interest" description="Disordered" evidence="1">
    <location>
        <begin position="108"/>
        <end position="157"/>
    </location>
</feature>
<dbReference type="EMBL" id="VDEP01000276">
    <property type="protein sequence ID" value="KAA1113673.1"/>
    <property type="molecule type" value="Genomic_DNA"/>
</dbReference>
<comment type="caution">
    <text evidence="2">The sequence shown here is derived from an EMBL/GenBank/DDBJ whole genome shotgun (WGS) entry which is preliminary data.</text>
</comment>
<feature type="compositionally biased region" description="Low complexity" evidence="1">
    <location>
        <begin position="53"/>
        <end position="63"/>
    </location>
</feature>
<protein>
    <submittedName>
        <fullName evidence="2">Uncharacterized protein</fullName>
    </submittedName>
</protein>
<feature type="region of interest" description="Disordered" evidence="1">
    <location>
        <begin position="1"/>
        <end position="78"/>
    </location>
</feature>
<dbReference type="Proteomes" id="UP000325313">
    <property type="component" value="Unassembled WGS sequence"/>
</dbReference>
<gene>
    <name evidence="2" type="ORF">PGTUg99_019433</name>
</gene>